<proteinExistence type="predicted"/>
<keyword evidence="2" id="KW-1185">Reference proteome</keyword>
<reference evidence="1" key="1">
    <citation type="journal article" date="2020" name="Stud. Mycol.">
        <title>101 Dothideomycetes genomes: a test case for predicting lifestyles and emergence of pathogens.</title>
        <authorList>
            <person name="Haridas S."/>
            <person name="Albert R."/>
            <person name="Binder M."/>
            <person name="Bloem J."/>
            <person name="Labutti K."/>
            <person name="Salamov A."/>
            <person name="Andreopoulos B."/>
            <person name="Baker S."/>
            <person name="Barry K."/>
            <person name="Bills G."/>
            <person name="Bluhm B."/>
            <person name="Cannon C."/>
            <person name="Castanera R."/>
            <person name="Culley D."/>
            <person name="Daum C."/>
            <person name="Ezra D."/>
            <person name="Gonzalez J."/>
            <person name="Henrissat B."/>
            <person name="Kuo A."/>
            <person name="Liang C."/>
            <person name="Lipzen A."/>
            <person name="Lutzoni F."/>
            <person name="Magnuson J."/>
            <person name="Mondo S."/>
            <person name="Nolan M."/>
            <person name="Ohm R."/>
            <person name="Pangilinan J."/>
            <person name="Park H.-J."/>
            <person name="Ramirez L."/>
            <person name="Alfaro M."/>
            <person name="Sun H."/>
            <person name="Tritt A."/>
            <person name="Yoshinaga Y."/>
            <person name="Zwiers L.-H."/>
            <person name="Turgeon B."/>
            <person name="Goodwin S."/>
            <person name="Spatafora J."/>
            <person name="Crous P."/>
            <person name="Grigoriev I."/>
        </authorList>
    </citation>
    <scope>NUCLEOTIDE SEQUENCE</scope>
    <source>
        <strain evidence="1">CBS 525.71</strain>
    </source>
</reference>
<evidence type="ECO:0000313" key="1">
    <source>
        <dbReference type="EMBL" id="KAF2627603.1"/>
    </source>
</evidence>
<accession>A0ACB6S0P4</accession>
<gene>
    <name evidence="1" type="ORF">BU25DRAFT_50771</name>
</gene>
<comment type="caution">
    <text evidence="1">The sequence shown here is derived from an EMBL/GenBank/DDBJ whole genome shotgun (WGS) entry which is preliminary data.</text>
</comment>
<organism evidence="1 2">
    <name type="scientific">Macroventuria anomochaeta</name>
    <dbReference type="NCBI Taxonomy" id="301207"/>
    <lineage>
        <taxon>Eukaryota</taxon>
        <taxon>Fungi</taxon>
        <taxon>Dikarya</taxon>
        <taxon>Ascomycota</taxon>
        <taxon>Pezizomycotina</taxon>
        <taxon>Dothideomycetes</taxon>
        <taxon>Pleosporomycetidae</taxon>
        <taxon>Pleosporales</taxon>
        <taxon>Pleosporineae</taxon>
        <taxon>Didymellaceae</taxon>
        <taxon>Macroventuria</taxon>
    </lineage>
</organism>
<protein>
    <submittedName>
        <fullName evidence="1">Uncharacterized protein</fullName>
    </submittedName>
</protein>
<dbReference type="Proteomes" id="UP000799754">
    <property type="component" value="Unassembled WGS sequence"/>
</dbReference>
<name>A0ACB6S0P4_9PLEO</name>
<sequence length="196" mass="22610">MNLYAEIPIAMLRAGMVQQDAEISPTLESTYHMCYLPLYSALWLTLQSAQFLWFITTVHTPQTTEQLQKRMISILFYPFGRLLLPEQEMDGRERSIRHKVHGSGSRHSEVITLSLTKYLSEVRRSYAALFWDVQIAHRISSRQDCAQPCFASFARLRSFLMTSSQLVNVAQMPITSTERLIAYEVRYLGPKTVLKT</sequence>
<dbReference type="EMBL" id="MU006716">
    <property type="protein sequence ID" value="KAF2627603.1"/>
    <property type="molecule type" value="Genomic_DNA"/>
</dbReference>
<evidence type="ECO:0000313" key="2">
    <source>
        <dbReference type="Proteomes" id="UP000799754"/>
    </source>
</evidence>